<evidence type="ECO:0000313" key="4">
    <source>
        <dbReference type="EMBL" id="KAK7459660.1"/>
    </source>
</evidence>
<evidence type="ECO:0000313" key="5">
    <source>
        <dbReference type="Proteomes" id="UP001498398"/>
    </source>
</evidence>
<accession>A0ABR1JE96</accession>
<evidence type="ECO:0000256" key="1">
    <source>
        <dbReference type="ARBA" id="ARBA00022737"/>
    </source>
</evidence>
<protein>
    <submittedName>
        <fullName evidence="4">Cell wall integrity and stress response component 2</fullName>
    </submittedName>
</protein>
<dbReference type="EMBL" id="JBANRG010000016">
    <property type="protein sequence ID" value="KAK7459660.1"/>
    <property type="molecule type" value="Genomic_DNA"/>
</dbReference>
<dbReference type="InterPro" id="IPR002889">
    <property type="entry name" value="WSC_carb-bd"/>
</dbReference>
<feature type="region of interest" description="Disordered" evidence="2">
    <location>
        <begin position="37"/>
        <end position="76"/>
    </location>
</feature>
<dbReference type="PANTHER" id="PTHR45964:SF5">
    <property type="entry name" value="WSCD FAMILY MEMBER CG9164"/>
    <property type="match status" value="1"/>
</dbReference>
<proteinExistence type="predicted"/>
<feature type="compositionally biased region" description="Low complexity" evidence="2">
    <location>
        <begin position="63"/>
        <end position="76"/>
    </location>
</feature>
<feature type="domain" description="WSC" evidence="3">
    <location>
        <begin position="174"/>
        <end position="281"/>
    </location>
</feature>
<sequence>MTALEYARNADDYALLRATAAKLVDAGVKKARKFRLENAYPPDPDPLRDDRNLAGCQLRDPTSQRPTPSTTTTAGTQRAVMRQSICTLLTGHYSEPDSDANTGQQCLDQCHSLGYTWAGVEFGRECYCGNGLTPDYGSSTGCDMRCTGDESQICGGINAINVYQYSEVLSSYGGYTVQGCVAETDWRGGEPRRLPDAGFANDSMTVGACVDFCKGAGYHFAGLEYARECYCGNLPSNETYPPKDWTPTTIDQCFLGCAGNTSQACGSGECGEGCLLIYSDIVGTSGSSGSGTTGSSGGTSSGGSSGGSSSGGSSGGSGTGDGGSSSGNSGASGSSGSEGSGESSCWESAGCYSAESLPFVNGLIDILSYKCLHLDGPLSVEVCQDACSAKGFNVCGIVDGTTCRCSTLDKLGQLLPGLLEVLKTNDNQCNTVCPGNKDEFCGGSSKISLYLNREKA</sequence>
<evidence type="ECO:0000259" key="3">
    <source>
        <dbReference type="PROSITE" id="PS51212"/>
    </source>
</evidence>
<keyword evidence="5" id="KW-1185">Reference proteome</keyword>
<dbReference type="InterPro" id="IPR051589">
    <property type="entry name" value="Sialate-O-sulfotransferase"/>
</dbReference>
<organism evidence="4 5">
    <name type="scientific">Marasmiellus scandens</name>
    <dbReference type="NCBI Taxonomy" id="2682957"/>
    <lineage>
        <taxon>Eukaryota</taxon>
        <taxon>Fungi</taxon>
        <taxon>Dikarya</taxon>
        <taxon>Basidiomycota</taxon>
        <taxon>Agaricomycotina</taxon>
        <taxon>Agaricomycetes</taxon>
        <taxon>Agaricomycetidae</taxon>
        <taxon>Agaricales</taxon>
        <taxon>Marasmiineae</taxon>
        <taxon>Omphalotaceae</taxon>
        <taxon>Marasmiellus</taxon>
    </lineage>
</organism>
<dbReference type="PANTHER" id="PTHR45964">
    <property type="entry name" value="WSCD FAMILY MEMBER CG9164"/>
    <property type="match status" value="1"/>
</dbReference>
<feature type="compositionally biased region" description="Low complexity" evidence="2">
    <location>
        <begin position="326"/>
        <end position="339"/>
    </location>
</feature>
<keyword evidence="1" id="KW-0677">Repeat</keyword>
<dbReference type="SMART" id="SM00321">
    <property type="entry name" value="WSC"/>
    <property type="match status" value="3"/>
</dbReference>
<feature type="domain" description="WSC" evidence="3">
    <location>
        <begin position="345"/>
        <end position="453"/>
    </location>
</feature>
<gene>
    <name evidence="4" type="primary">WSC2</name>
    <name evidence="4" type="ORF">VKT23_009642</name>
</gene>
<dbReference type="PROSITE" id="PS51212">
    <property type="entry name" value="WSC"/>
    <property type="match status" value="3"/>
</dbReference>
<dbReference type="Proteomes" id="UP001498398">
    <property type="component" value="Unassembled WGS sequence"/>
</dbReference>
<feature type="domain" description="WSC" evidence="3">
    <location>
        <begin position="74"/>
        <end position="166"/>
    </location>
</feature>
<feature type="compositionally biased region" description="Gly residues" evidence="2">
    <location>
        <begin position="288"/>
        <end position="325"/>
    </location>
</feature>
<feature type="region of interest" description="Disordered" evidence="2">
    <location>
        <begin position="288"/>
        <end position="339"/>
    </location>
</feature>
<reference evidence="4 5" key="1">
    <citation type="submission" date="2024-01" db="EMBL/GenBank/DDBJ databases">
        <title>A draft genome for the cacao thread blight pathogen Marasmiellus scandens.</title>
        <authorList>
            <person name="Baruah I.K."/>
            <person name="Leung J."/>
            <person name="Bukari Y."/>
            <person name="Amoako-Attah I."/>
            <person name="Meinhardt L.W."/>
            <person name="Bailey B.A."/>
            <person name="Cohen S.P."/>
        </authorList>
    </citation>
    <scope>NUCLEOTIDE SEQUENCE [LARGE SCALE GENOMIC DNA]</scope>
    <source>
        <strain evidence="4 5">GH-19</strain>
    </source>
</reference>
<comment type="caution">
    <text evidence="4">The sequence shown here is derived from an EMBL/GenBank/DDBJ whole genome shotgun (WGS) entry which is preliminary data.</text>
</comment>
<name>A0ABR1JE96_9AGAR</name>
<evidence type="ECO:0000256" key="2">
    <source>
        <dbReference type="SAM" id="MobiDB-lite"/>
    </source>
</evidence>
<dbReference type="Pfam" id="PF01822">
    <property type="entry name" value="WSC"/>
    <property type="match status" value="3"/>
</dbReference>